<dbReference type="Gene3D" id="3.40.250.10">
    <property type="entry name" value="Rhodanese-like domain"/>
    <property type="match status" value="1"/>
</dbReference>
<dbReference type="RefSeq" id="XP_030060648.1">
    <property type="nucleotide sequence ID" value="XM_030204788.1"/>
</dbReference>
<dbReference type="GO" id="GO:0000086">
    <property type="term" value="P:G2/M transition of mitotic cell cycle"/>
    <property type="evidence" value="ECO:0007669"/>
    <property type="project" value="TreeGrafter"/>
</dbReference>
<dbReference type="InterPro" id="IPR001763">
    <property type="entry name" value="Rhodanese-like_dom"/>
</dbReference>
<dbReference type="PANTHER" id="PTHR10828:SF17">
    <property type="entry name" value="PROTEIN-TYROSINE-PHOSPHATASE"/>
    <property type="match status" value="1"/>
</dbReference>
<keyword evidence="6 7" id="KW-0131">Cell cycle</keyword>
<evidence type="ECO:0000256" key="6">
    <source>
        <dbReference type="ARBA" id="ARBA00023306"/>
    </source>
</evidence>
<dbReference type="GO" id="GO:0110032">
    <property type="term" value="P:positive regulation of G2/MI transition of meiotic cell cycle"/>
    <property type="evidence" value="ECO:0007669"/>
    <property type="project" value="TreeGrafter"/>
</dbReference>
<evidence type="ECO:0000256" key="4">
    <source>
        <dbReference type="ARBA" id="ARBA00022801"/>
    </source>
</evidence>
<evidence type="ECO:0000313" key="11">
    <source>
        <dbReference type="RefSeq" id="XP_030060648.1"/>
    </source>
</evidence>
<comment type="catalytic activity">
    <reaction evidence="7">
        <text>O-phospho-L-tyrosyl-[protein] + H2O = L-tyrosyl-[protein] + phosphate</text>
        <dbReference type="Rhea" id="RHEA:10684"/>
        <dbReference type="Rhea" id="RHEA-COMP:10136"/>
        <dbReference type="Rhea" id="RHEA-COMP:20101"/>
        <dbReference type="ChEBI" id="CHEBI:15377"/>
        <dbReference type="ChEBI" id="CHEBI:43474"/>
        <dbReference type="ChEBI" id="CHEBI:46858"/>
        <dbReference type="ChEBI" id="CHEBI:61978"/>
        <dbReference type="EC" id="3.1.3.48"/>
    </reaction>
</comment>
<dbReference type="GO" id="GO:0051301">
    <property type="term" value="P:cell division"/>
    <property type="evidence" value="ECO:0007669"/>
    <property type="project" value="UniProtKB-UniRule"/>
</dbReference>
<keyword evidence="2 7" id="KW-0132">Cell division</keyword>
<feature type="compositionally biased region" description="Low complexity" evidence="8">
    <location>
        <begin position="56"/>
        <end position="71"/>
    </location>
</feature>
<gene>
    <name evidence="11" type="primary">LOC115471106</name>
</gene>
<evidence type="ECO:0000256" key="5">
    <source>
        <dbReference type="ARBA" id="ARBA00022912"/>
    </source>
</evidence>
<dbReference type="InterPro" id="IPR000751">
    <property type="entry name" value="MPI_Phosphatase"/>
</dbReference>
<dbReference type="SMART" id="SM00450">
    <property type="entry name" value="RHOD"/>
    <property type="match status" value="1"/>
</dbReference>
<dbReference type="CDD" id="cd01530">
    <property type="entry name" value="Cdc25"/>
    <property type="match status" value="1"/>
</dbReference>
<proteinExistence type="inferred from homology"/>
<dbReference type="EC" id="3.1.3.48" evidence="7"/>
<dbReference type="GO" id="GO:0005737">
    <property type="term" value="C:cytoplasm"/>
    <property type="evidence" value="ECO:0007669"/>
    <property type="project" value="TreeGrafter"/>
</dbReference>
<dbReference type="FunFam" id="3.40.250.10:FF:000004">
    <property type="entry name" value="M-phase inducer phosphatase 1 isoform X1"/>
    <property type="match status" value="1"/>
</dbReference>
<keyword evidence="4 7" id="KW-0378">Hydrolase</keyword>
<keyword evidence="10" id="KW-1185">Reference proteome</keyword>
<accession>A0A6P7Y6P9</accession>
<dbReference type="KEGG" id="muo:115471106"/>
<evidence type="ECO:0000256" key="2">
    <source>
        <dbReference type="ARBA" id="ARBA00022618"/>
    </source>
</evidence>
<comment type="function">
    <text evidence="7">Tyrosine protein phosphatase which functions as a dosage-dependent inducer of mitotic progression.</text>
</comment>
<evidence type="ECO:0000313" key="10">
    <source>
        <dbReference type="Proteomes" id="UP000515156"/>
    </source>
</evidence>
<dbReference type="SUPFAM" id="SSF52821">
    <property type="entry name" value="Rhodanese/Cell cycle control phosphatase"/>
    <property type="match status" value="1"/>
</dbReference>
<name>A0A6P7Y6P9_9AMPH</name>
<dbReference type="PANTHER" id="PTHR10828">
    <property type="entry name" value="M-PHASE INDUCER PHOSPHATASE DUAL SPECIFICITY PHOSPHATASE CDC25"/>
    <property type="match status" value="1"/>
</dbReference>
<dbReference type="InterPro" id="IPR036873">
    <property type="entry name" value="Rhodanese-like_dom_sf"/>
</dbReference>
<dbReference type="Proteomes" id="UP000515156">
    <property type="component" value="Chromosome 5"/>
</dbReference>
<evidence type="ECO:0000256" key="1">
    <source>
        <dbReference type="ARBA" id="ARBA00011065"/>
    </source>
</evidence>
<dbReference type="InParanoid" id="A0A6P7Y6P9"/>
<dbReference type="GO" id="GO:0005634">
    <property type="term" value="C:nucleus"/>
    <property type="evidence" value="ECO:0007669"/>
    <property type="project" value="TreeGrafter"/>
</dbReference>
<reference evidence="11" key="1">
    <citation type="submission" date="2025-08" db="UniProtKB">
        <authorList>
            <consortium name="RefSeq"/>
        </authorList>
    </citation>
    <scope>IDENTIFICATION</scope>
</reference>
<organism evidence="10 11">
    <name type="scientific">Microcaecilia unicolor</name>
    <dbReference type="NCBI Taxonomy" id="1415580"/>
    <lineage>
        <taxon>Eukaryota</taxon>
        <taxon>Metazoa</taxon>
        <taxon>Chordata</taxon>
        <taxon>Craniata</taxon>
        <taxon>Vertebrata</taxon>
        <taxon>Euteleostomi</taxon>
        <taxon>Amphibia</taxon>
        <taxon>Gymnophiona</taxon>
        <taxon>Siphonopidae</taxon>
        <taxon>Microcaecilia</taxon>
    </lineage>
</organism>
<dbReference type="GO" id="GO:0004725">
    <property type="term" value="F:protein tyrosine phosphatase activity"/>
    <property type="evidence" value="ECO:0007669"/>
    <property type="project" value="UniProtKB-UniRule"/>
</dbReference>
<feature type="region of interest" description="Disordered" evidence="8">
    <location>
        <begin position="47"/>
        <end position="120"/>
    </location>
</feature>
<evidence type="ECO:0000256" key="3">
    <source>
        <dbReference type="ARBA" id="ARBA00022776"/>
    </source>
</evidence>
<dbReference type="AlphaFoldDB" id="A0A6P7Y6P9"/>
<evidence type="ECO:0000256" key="8">
    <source>
        <dbReference type="SAM" id="MobiDB-lite"/>
    </source>
</evidence>
<feature type="region of interest" description="Disordered" evidence="8">
    <location>
        <begin position="1"/>
        <end position="29"/>
    </location>
</feature>
<evidence type="ECO:0000259" key="9">
    <source>
        <dbReference type="PROSITE" id="PS50206"/>
    </source>
</evidence>
<protein>
    <recommendedName>
        <fullName evidence="7">M-phase inducer phosphatase</fullName>
        <ecNumber evidence="7">3.1.3.48</ecNumber>
    </recommendedName>
</protein>
<comment type="similarity">
    <text evidence="1 7">Belongs to the MPI phosphatase family.</text>
</comment>
<dbReference type="PROSITE" id="PS50206">
    <property type="entry name" value="RHODANESE_3"/>
    <property type="match status" value="1"/>
</dbReference>
<feature type="domain" description="Rhodanese" evidence="9">
    <location>
        <begin position="247"/>
        <end position="354"/>
    </location>
</feature>
<dbReference type="GeneID" id="115471106"/>
<dbReference type="OrthoDB" id="26523at2759"/>
<sequence length="396" mass="45195">MESTEERSSASEPGSSDDSLQDALTFSPDLGLSPVLSLEQLTCLDSVTPRRRLKLSPDSQSPSPTTSLSHPVAMGTLTLTGVPVESSPSPAGPQSNIRYSQPALGSSSPRLRKSLGRAKVKAEEENRIPLEIGKKKSRMKLSDLFQHHELLQAENEKKFRSKKKPDLHDRGKQSFMRNARQFPEPGALLPVKFNIGQIPDSETEDENLIGDFSKTYCLPVEDGKHQDLKYISSATVASLLNGQYDQVVEKYYVVDCRFPYEYKGGHIKGALNLYREEQLKQAFFQKPQCISSVQRRIIMIFHCEFSSERGPRLCRTLRQLDRNANSYPCLYYPELYILKGGYKEFYENFKGLCEPQAYVHMLHQDFQEELKGFHRETKPWTARRIRKKLFKPQAPR</sequence>
<dbReference type="GO" id="GO:0010971">
    <property type="term" value="P:positive regulation of G2/M transition of mitotic cell cycle"/>
    <property type="evidence" value="ECO:0007669"/>
    <property type="project" value="TreeGrafter"/>
</dbReference>
<dbReference type="Pfam" id="PF00581">
    <property type="entry name" value="Rhodanese"/>
    <property type="match status" value="1"/>
</dbReference>
<evidence type="ECO:0000256" key="7">
    <source>
        <dbReference type="RuleBase" id="RU368028"/>
    </source>
</evidence>
<keyword evidence="5 7" id="KW-0904">Protein phosphatase</keyword>
<feature type="compositionally biased region" description="Polar residues" evidence="8">
    <location>
        <begin position="86"/>
        <end position="109"/>
    </location>
</feature>
<keyword evidence="3 7" id="KW-0498">Mitosis</keyword>
<dbReference type="PRINTS" id="PR00716">
    <property type="entry name" value="MPIPHPHTASE"/>
</dbReference>
<feature type="compositionally biased region" description="Basic residues" evidence="8">
    <location>
        <begin position="110"/>
        <end position="119"/>
    </location>
</feature>